<feature type="transmembrane region" description="Helical" evidence="7">
    <location>
        <begin position="71"/>
        <end position="92"/>
    </location>
</feature>
<dbReference type="PANTHER" id="PTHR43744:SF2">
    <property type="entry name" value="ARABINOOLIGOSACCHARIDES TRANSPORT SYSTEM PERMEASE PROTEIN ARAQ"/>
    <property type="match status" value="1"/>
</dbReference>
<evidence type="ECO:0000259" key="8">
    <source>
        <dbReference type="PROSITE" id="PS50928"/>
    </source>
</evidence>
<evidence type="ECO:0000256" key="7">
    <source>
        <dbReference type="RuleBase" id="RU363032"/>
    </source>
</evidence>
<feature type="transmembrane region" description="Helical" evidence="7">
    <location>
        <begin position="179"/>
        <end position="204"/>
    </location>
</feature>
<reference evidence="9 10" key="1">
    <citation type="submission" date="2014-08" db="EMBL/GenBank/DDBJ databases">
        <title>Comparative genomics of the Paenibacillus odorifer group.</title>
        <authorList>
            <person name="den Bakker H.C."/>
            <person name="Tsai Y.-C."/>
            <person name="Martin N."/>
            <person name="Korlach J."/>
            <person name="Wiedmann M."/>
        </authorList>
    </citation>
    <scope>NUCLEOTIDE SEQUENCE [LARGE SCALE GENOMIC DNA]</scope>
    <source>
        <strain evidence="9 10">DSM 1735</strain>
    </source>
</reference>
<evidence type="ECO:0000256" key="1">
    <source>
        <dbReference type="ARBA" id="ARBA00004651"/>
    </source>
</evidence>
<feature type="domain" description="ABC transmembrane type-1" evidence="8">
    <location>
        <begin position="67"/>
        <end position="258"/>
    </location>
</feature>
<feature type="transmembrane region" description="Helical" evidence="7">
    <location>
        <begin position="12"/>
        <end position="32"/>
    </location>
</feature>
<dbReference type="OrthoDB" id="9771544at2"/>
<comment type="similarity">
    <text evidence="7">Belongs to the binding-protein-dependent transport system permease family.</text>
</comment>
<dbReference type="Proteomes" id="UP000029409">
    <property type="component" value="Chromosome"/>
</dbReference>
<name>A0A089IUD6_PAEDU</name>
<keyword evidence="2 7" id="KW-0813">Transport</keyword>
<keyword evidence="3" id="KW-1003">Cell membrane</keyword>
<dbReference type="GO" id="GO:0055085">
    <property type="term" value="P:transmembrane transport"/>
    <property type="evidence" value="ECO:0007669"/>
    <property type="project" value="InterPro"/>
</dbReference>
<dbReference type="STRING" id="44251.PDUR_12330"/>
<feature type="transmembrane region" description="Helical" evidence="7">
    <location>
        <begin position="136"/>
        <end position="158"/>
    </location>
</feature>
<feature type="transmembrane region" description="Helical" evidence="7">
    <location>
        <begin position="237"/>
        <end position="258"/>
    </location>
</feature>
<dbReference type="RefSeq" id="WP_042209294.1">
    <property type="nucleotide sequence ID" value="NZ_CP009288.1"/>
</dbReference>
<dbReference type="PANTHER" id="PTHR43744">
    <property type="entry name" value="ABC TRANSPORTER PERMEASE PROTEIN MG189-RELATED-RELATED"/>
    <property type="match status" value="1"/>
</dbReference>
<dbReference type="InterPro" id="IPR035906">
    <property type="entry name" value="MetI-like_sf"/>
</dbReference>
<sequence length="273" mass="30092">MKNPRTLGKYTLVTGMSLLSLIPFYILLYLALNKPSRTLFNGLSLLPDFNFSNFSEAWESSRMGLATLNSLIITIGGAFLIILVASSAGYAIARYSNIFHQSVFNLLLICMMIPAIIITVPLYTLMKSIGGINTHWAMILLMASNGIPFSVFLYTGFIKVLPREIEESAIIDGCTPFTAFWRVTFHFLRPVTAAVVILQGLAIWNNYGQAVFFLQGQDMRTIPLAVSMFFQQYGAQWNLMAAAAVIGLAPAVLAFLIFQKYFVKGITAGAVKG</sequence>
<evidence type="ECO:0000256" key="5">
    <source>
        <dbReference type="ARBA" id="ARBA00022989"/>
    </source>
</evidence>
<dbReference type="KEGG" id="pdu:PDUR_12330"/>
<dbReference type="PROSITE" id="PS50928">
    <property type="entry name" value="ABC_TM1"/>
    <property type="match status" value="1"/>
</dbReference>
<comment type="subcellular location">
    <subcellularLocation>
        <location evidence="1 7">Cell membrane</location>
        <topology evidence="1 7">Multi-pass membrane protein</topology>
    </subcellularLocation>
</comment>
<evidence type="ECO:0000313" key="10">
    <source>
        <dbReference type="Proteomes" id="UP000029409"/>
    </source>
</evidence>
<dbReference type="SUPFAM" id="SSF161098">
    <property type="entry name" value="MetI-like"/>
    <property type="match status" value="1"/>
</dbReference>
<evidence type="ECO:0000256" key="3">
    <source>
        <dbReference type="ARBA" id="ARBA00022475"/>
    </source>
</evidence>
<evidence type="ECO:0000256" key="6">
    <source>
        <dbReference type="ARBA" id="ARBA00023136"/>
    </source>
</evidence>
<dbReference type="EMBL" id="CP009288">
    <property type="protein sequence ID" value="AIQ12599.1"/>
    <property type="molecule type" value="Genomic_DNA"/>
</dbReference>
<dbReference type="CDD" id="cd06261">
    <property type="entry name" value="TM_PBP2"/>
    <property type="match status" value="1"/>
</dbReference>
<gene>
    <name evidence="9" type="ORF">PDUR_12330</name>
</gene>
<evidence type="ECO:0000256" key="2">
    <source>
        <dbReference type="ARBA" id="ARBA00022448"/>
    </source>
</evidence>
<evidence type="ECO:0000256" key="4">
    <source>
        <dbReference type="ARBA" id="ARBA00022692"/>
    </source>
</evidence>
<proteinExistence type="inferred from homology"/>
<accession>A0A089IUD6</accession>
<dbReference type="Pfam" id="PF00528">
    <property type="entry name" value="BPD_transp_1"/>
    <property type="match status" value="1"/>
</dbReference>
<keyword evidence="6 7" id="KW-0472">Membrane</keyword>
<dbReference type="AlphaFoldDB" id="A0A089IUD6"/>
<organism evidence="9 10">
    <name type="scientific">Paenibacillus durus</name>
    <name type="common">Paenibacillus azotofixans</name>
    <dbReference type="NCBI Taxonomy" id="44251"/>
    <lineage>
        <taxon>Bacteria</taxon>
        <taxon>Bacillati</taxon>
        <taxon>Bacillota</taxon>
        <taxon>Bacilli</taxon>
        <taxon>Bacillales</taxon>
        <taxon>Paenibacillaceae</taxon>
        <taxon>Paenibacillus</taxon>
    </lineage>
</organism>
<keyword evidence="10" id="KW-1185">Reference proteome</keyword>
<dbReference type="Gene3D" id="1.10.3720.10">
    <property type="entry name" value="MetI-like"/>
    <property type="match status" value="1"/>
</dbReference>
<feature type="transmembrane region" description="Helical" evidence="7">
    <location>
        <begin position="104"/>
        <end position="124"/>
    </location>
</feature>
<dbReference type="GO" id="GO:0005886">
    <property type="term" value="C:plasma membrane"/>
    <property type="evidence" value="ECO:0007669"/>
    <property type="project" value="UniProtKB-SubCell"/>
</dbReference>
<evidence type="ECO:0000313" key="9">
    <source>
        <dbReference type="EMBL" id="AIQ12599.1"/>
    </source>
</evidence>
<keyword evidence="4 7" id="KW-0812">Transmembrane</keyword>
<keyword evidence="5 7" id="KW-1133">Transmembrane helix</keyword>
<protein>
    <submittedName>
        <fullName evidence="9">Sugar ABC transporter permease</fullName>
    </submittedName>
</protein>
<dbReference type="eggNOG" id="COG0395">
    <property type="taxonomic scope" value="Bacteria"/>
</dbReference>
<dbReference type="InterPro" id="IPR000515">
    <property type="entry name" value="MetI-like"/>
</dbReference>